<sequence length="113" mass="12883">MAISGDLSIPQTENIHHFCDDTYTVSYLQYYPEDQATLCSSSGNFIQQGRELYSAEQDTPFGRPWNYIDHDRKLYSPGQIYIYCAGQDLYSPGPGTLFSRSRLAIQQTTEHTT</sequence>
<name>A0A9D4EHR7_DREPO</name>
<dbReference type="EMBL" id="JAIWYP010000008">
    <property type="protein sequence ID" value="KAH3779875.1"/>
    <property type="molecule type" value="Genomic_DNA"/>
</dbReference>
<reference evidence="1" key="2">
    <citation type="submission" date="2020-11" db="EMBL/GenBank/DDBJ databases">
        <authorList>
            <person name="McCartney M.A."/>
            <person name="Auch B."/>
            <person name="Kono T."/>
            <person name="Mallez S."/>
            <person name="Becker A."/>
            <person name="Gohl D.M."/>
            <person name="Silverstein K.A.T."/>
            <person name="Koren S."/>
            <person name="Bechman K.B."/>
            <person name="Herman A."/>
            <person name="Abrahante J.E."/>
            <person name="Garbe J."/>
        </authorList>
    </citation>
    <scope>NUCLEOTIDE SEQUENCE</scope>
    <source>
        <strain evidence="1">Duluth1</strain>
        <tissue evidence="1">Whole animal</tissue>
    </source>
</reference>
<protein>
    <submittedName>
        <fullName evidence="1">Uncharacterized protein</fullName>
    </submittedName>
</protein>
<evidence type="ECO:0000313" key="2">
    <source>
        <dbReference type="Proteomes" id="UP000828390"/>
    </source>
</evidence>
<keyword evidence="2" id="KW-1185">Reference proteome</keyword>
<evidence type="ECO:0000313" key="1">
    <source>
        <dbReference type="EMBL" id="KAH3779875.1"/>
    </source>
</evidence>
<organism evidence="1 2">
    <name type="scientific">Dreissena polymorpha</name>
    <name type="common">Zebra mussel</name>
    <name type="synonym">Mytilus polymorpha</name>
    <dbReference type="NCBI Taxonomy" id="45954"/>
    <lineage>
        <taxon>Eukaryota</taxon>
        <taxon>Metazoa</taxon>
        <taxon>Spiralia</taxon>
        <taxon>Lophotrochozoa</taxon>
        <taxon>Mollusca</taxon>
        <taxon>Bivalvia</taxon>
        <taxon>Autobranchia</taxon>
        <taxon>Heteroconchia</taxon>
        <taxon>Euheterodonta</taxon>
        <taxon>Imparidentia</taxon>
        <taxon>Neoheterodontei</taxon>
        <taxon>Myida</taxon>
        <taxon>Dreissenoidea</taxon>
        <taxon>Dreissenidae</taxon>
        <taxon>Dreissena</taxon>
    </lineage>
</organism>
<dbReference type="Proteomes" id="UP000828390">
    <property type="component" value="Unassembled WGS sequence"/>
</dbReference>
<accession>A0A9D4EHR7</accession>
<proteinExistence type="predicted"/>
<comment type="caution">
    <text evidence="1">The sequence shown here is derived from an EMBL/GenBank/DDBJ whole genome shotgun (WGS) entry which is preliminary data.</text>
</comment>
<dbReference type="AlphaFoldDB" id="A0A9D4EHR7"/>
<reference evidence="1" key="1">
    <citation type="journal article" date="2019" name="bioRxiv">
        <title>The Genome of the Zebra Mussel, Dreissena polymorpha: A Resource for Invasive Species Research.</title>
        <authorList>
            <person name="McCartney M.A."/>
            <person name="Auch B."/>
            <person name="Kono T."/>
            <person name="Mallez S."/>
            <person name="Zhang Y."/>
            <person name="Obille A."/>
            <person name="Becker A."/>
            <person name="Abrahante J.E."/>
            <person name="Garbe J."/>
            <person name="Badalamenti J.P."/>
            <person name="Herman A."/>
            <person name="Mangelson H."/>
            <person name="Liachko I."/>
            <person name="Sullivan S."/>
            <person name="Sone E.D."/>
            <person name="Koren S."/>
            <person name="Silverstein K.A.T."/>
            <person name="Beckman K.B."/>
            <person name="Gohl D.M."/>
        </authorList>
    </citation>
    <scope>NUCLEOTIDE SEQUENCE</scope>
    <source>
        <strain evidence="1">Duluth1</strain>
        <tissue evidence="1">Whole animal</tissue>
    </source>
</reference>
<gene>
    <name evidence="1" type="ORF">DPMN_157683</name>
</gene>